<dbReference type="InterPro" id="IPR011639">
    <property type="entry name" value="MethylTrfase_TaqI-like_dom"/>
</dbReference>
<evidence type="ECO:0000256" key="4">
    <source>
        <dbReference type="ARBA" id="ARBA00022691"/>
    </source>
</evidence>
<comment type="caution">
    <text evidence="7">The sequence shown here is derived from an EMBL/GenBank/DDBJ whole genome shotgun (WGS) entry which is preliminary data.</text>
</comment>
<dbReference type="PROSITE" id="PS00092">
    <property type="entry name" value="N6_MTASE"/>
    <property type="match status" value="1"/>
</dbReference>
<dbReference type="PRINTS" id="PR00507">
    <property type="entry name" value="N12N6MTFRASE"/>
</dbReference>
<feature type="non-terminal residue" evidence="7">
    <location>
        <position position="243"/>
    </location>
</feature>
<gene>
    <name evidence="7" type="ORF">S03H2_59917</name>
</gene>
<dbReference type="InterPro" id="IPR002052">
    <property type="entry name" value="DNA_methylase_N6_adenine_CS"/>
</dbReference>
<name>X1KVQ0_9ZZZZ</name>
<evidence type="ECO:0000256" key="5">
    <source>
        <dbReference type="ARBA" id="ARBA00047942"/>
    </source>
</evidence>
<dbReference type="GO" id="GO:0032259">
    <property type="term" value="P:methylation"/>
    <property type="evidence" value="ECO:0007669"/>
    <property type="project" value="UniProtKB-KW"/>
</dbReference>
<organism evidence="7">
    <name type="scientific">marine sediment metagenome</name>
    <dbReference type="NCBI Taxonomy" id="412755"/>
    <lineage>
        <taxon>unclassified sequences</taxon>
        <taxon>metagenomes</taxon>
        <taxon>ecological metagenomes</taxon>
    </lineage>
</organism>
<evidence type="ECO:0000256" key="3">
    <source>
        <dbReference type="ARBA" id="ARBA00022679"/>
    </source>
</evidence>
<keyword evidence="2" id="KW-0489">Methyltransferase</keyword>
<dbReference type="SUPFAM" id="SSF53335">
    <property type="entry name" value="S-adenosyl-L-methionine-dependent methyltransferases"/>
    <property type="match status" value="1"/>
</dbReference>
<dbReference type="GO" id="GO:0009007">
    <property type="term" value="F:site-specific DNA-methyltransferase (adenine-specific) activity"/>
    <property type="evidence" value="ECO:0007669"/>
    <property type="project" value="UniProtKB-EC"/>
</dbReference>
<dbReference type="PANTHER" id="PTHR33841">
    <property type="entry name" value="DNA METHYLTRANSFERASE YEEA-RELATED"/>
    <property type="match status" value="1"/>
</dbReference>
<evidence type="ECO:0000313" key="7">
    <source>
        <dbReference type="EMBL" id="GAH86033.1"/>
    </source>
</evidence>
<dbReference type="PANTHER" id="PTHR33841:SF1">
    <property type="entry name" value="DNA METHYLTRANSFERASE A"/>
    <property type="match status" value="1"/>
</dbReference>
<accession>X1KVQ0</accession>
<dbReference type="GO" id="GO:0003676">
    <property type="term" value="F:nucleic acid binding"/>
    <property type="evidence" value="ECO:0007669"/>
    <property type="project" value="InterPro"/>
</dbReference>
<dbReference type="AlphaFoldDB" id="X1KVQ0"/>
<keyword evidence="4" id="KW-0949">S-adenosyl-L-methionine</keyword>
<evidence type="ECO:0000256" key="2">
    <source>
        <dbReference type="ARBA" id="ARBA00022603"/>
    </source>
</evidence>
<dbReference type="EC" id="2.1.1.72" evidence="1"/>
<evidence type="ECO:0000259" key="6">
    <source>
        <dbReference type="Pfam" id="PF07669"/>
    </source>
</evidence>
<dbReference type="GO" id="GO:0006304">
    <property type="term" value="P:DNA modification"/>
    <property type="evidence" value="ECO:0007669"/>
    <property type="project" value="InterPro"/>
</dbReference>
<proteinExistence type="predicted"/>
<keyword evidence="3" id="KW-0808">Transferase</keyword>
<dbReference type="EMBL" id="BARU01038565">
    <property type="protein sequence ID" value="GAH86033.1"/>
    <property type="molecule type" value="Genomic_DNA"/>
</dbReference>
<feature type="non-terminal residue" evidence="7">
    <location>
        <position position="1"/>
    </location>
</feature>
<dbReference type="InterPro" id="IPR029063">
    <property type="entry name" value="SAM-dependent_MTases_sf"/>
</dbReference>
<reference evidence="7" key="1">
    <citation type="journal article" date="2014" name="Front. Microbiol.">
        <title>High frequency of phylogenetically diverse reductive dehalogenase-homologous genes in deep subseafloor sedimentary metagenomes.</title>
        <authorList>
            <person name="Kawai M."/>
            <person name="Futagami T."/>
            <person name="Toyoda A."/>
            <person name="Takaki Y."/>
            <person name="Nishi S."/>
            <person name="Hori S."/>
            <person name="Arai W."/>
            <person name="Tsubouchi T."/>
            <person name="Morono Y."/>
            <person name="Uchiyama I."/>
            <person name="Ito T."/>
            <person name="Fujiyama A."/>
            <person name="Inagaki F."/>
            <person name="Takami H."/>
        </authorList>
    </citation>
    <scope>NUCLEOTIDE SEQUENCE</scope>
    <source>
        <strain evidence="7">Expedition CK06-06</strain>
    </source>
</reference>
<comment type="catalytic activity">
    <reaction evidence="5">
        <text>a 2'-deoxyadenosine in DNA + S-adenosyl-L-methionine = an N(6)-methyl-2'-deoxyadenosine in DNA + S-adenosyl-L-homocysteine + H(+)</text>
        <dbReference type="Rhea" id="RHEA:15197"/>
        <dbReference type="Rhea" id="RHEA-COMP:12418"/>
        <dbReference type="Rhea" id="RHEA-COMP:12419"/>
        <dbReference type="ChEBI" id="CHEBI:15378"/>
        <dbReference type="ChEBI" id="CHEBI:57856"/>
        <dbReference type="ChEBI" id="CHEBI:59789"/>
        <dbReference type="ChEBI" id="CHEBI:90615"/>
        <dbReference type="ChEBI" id="CHEBI:90616"/>
        <dbReference type="EC" id="2.1.1.72"/>
    </reaction>
</comment>
<feature type="domain" description="Type II methyltransferase M.TaqI-like" evidence="6">
    <location>
        <begin position="2"/>
        <end position="121"/>
    </location>
</feature>
<dbReference type="Pfam" id="PF07669">
    <property type="entry name" value="Eco57I"/>
    <property type="match status" value="1"/>
</dbReference>
<dbReference type="InterPro" id="IPR050953">
    <property type="entry name" value="N4_N6_ade-DNA_methylase"/>
</dbReference>
<evidence type="ECO:0000256" key="1">
    <source>
        <dbReference type="ARBA" id="ARBA00011900"/>
    </source>
</evidence>
<protein>
    <recommendedName>
        <fullName evidence="1">site-specific DNA-methyltransferase (adenine-specific)</fullName>
        <ecNumber evidence="1">2.1.1.72</ecNumber>
    </recommendedName>
</protein>
<dbReference type="Gene3D" id="3.40.50.150">
    <property type="entry name" value="Vaccinia Virus protein VP39"/>
    <property type="match status" value="1"/>
</dbReference>
<sequence length="243" mass="27994">DKRGFDIAIGNPPYVRQERIAPPLVPREKVTNEIKKLYKDKLEASVRAHFEGRLPRKLDRKSDLYIYFYFHGLSLLNPKGTFCFITSNSWLDVGYGKNLQQFLLENVHIKAIYDNSAKRSFTQADINTIIAVFSAPFRQKGDGLIYPAKFAVFKKPFEDTINAENLIEIEGVEDTLDTDSYRVISIPQKKLLEEGWEYPENITEEHKKAFSFSVGKYSGNKWGGKYLRAPEIFFTILEKGSHL</sequence>